<dbReference type="AlphaFoldDB" id="A0A318MXN9"/>
<dbReference type="GO" id="GO:0003824">
    <property type="term" value="F:catalytic activity"/>
    <property type="evidence" value="ECO:0007669"/>
    <property type="project" value="UniProtKB-ARBA"/>
</dbReference>
<keyword evidence="2" id="KW-1185">Reference proteome</keyword>
<dbReference type="Proteomes" id="UP000247565">
    <property type="component" value="Unassembled WGS sequence"/>
</dbReference>
<evidence type="ECO:0000313" key="2">
    <source>
        <dbReference type="Proteomes" id="UP000247565"/>
    </source>
</evidence>
<protein>
    <submittedName>
        <fullName evidence="1">Uncharacterized protein</fullName>
    </submittedName>
</protein>
<organism evidence="1 2">
    <name type="scientific">Commensalibacter melissae</name>
    <dbReference type="NCBI Taxonomy" id="2070537"/>
    <lineage>
        <taxon>Bacteria</taxon>
        <taxon>Pseudomonadati</taxon>
        <taxon>Pseudomonadota</taxon>
        <taxon>Alphaproteobacteria</taxon>
        <taxon>Acetobacterales</taxon>
        <taxon>Acetobacteraceae</taxon>
    </lineage>
</organism>
<accession>A0A318MXN9</accession>
<dbReference type="InterPro" id="IPR025157">
    <property type="entry name" value="Hemagglutinin_rpt"/>
</dbReference>
<name>A0A318MXN9_9PROT</name>
<proteinExistence type="predicted"/>
<gene>
    <name evidence="1" type="ORF">DK869_00030</name>
</gene>
<dbReference type="EMBL" id="QGLT01000001">
    <property type="protein sequence ID" value="PXZ01440.1"/>
    <property type="molecule type" value="Genomic_DNA"/>
</dbReference>
<reference evidence="1 2" key="1">
    <citation type="submission" date="2018-05" db="EMBL/GenBank/DDBJ databases">
        <title>Reference genomes for bee gut microbiota database.</title>
        <authorList>
            <person name="Ellegaard K.M."/>
        </authorList>
    </citation>
    <scope>NUCLEOTIDE SEQUENCE [LARGE SCALE GENOMIC DNA]</scope>
    <source>
        <strain evidence="1 2">ESL0284</strain>
    </source>
</reference>
<evidence type="ECO:0000313" key="1">
    <source>
        <dbReference type="EMBL" id="PXZ01440.1"/>
    </source>
</evidence>
<comment type="caution">
    <text evidence="1">The sequence shown here is derived from an EMBL/GenBank/DDBJ whole genome shotgun (WGS) entry which is preliminary data.</text>
</comment>
<dbReference type="Pfam" id="PF13332">
    <property type="entry name" value="Fil_haemagg_2"/>
    <property type="match status" value="1"/>
</dbReference>
<sequence length="103" mass="10585">MSVNAVKDINATASSISGNDVIFNAGRDISLNAGYRTSRSKTTISGNREDIGANANVGAHGFAFGASGDASVSWGKTTTYGRTAIDTVVNGTNSVTINNEIKL</sequence>